<dbReference type="GO" id="GO:0046974">
    <property type="term" value="F:histone H3K9 methyltransferase activity"/>
    <property type="evidence" value="ECO:0007669"/>
    <property type="project" value="TreeGrafter"/>
</dbReference>
<protein>
    <recommendedName>
        <fullName evidence="2">SET domain-containing protein</fullName>
    </recommendedName>
</protein>
<comment type="caution">
    <text evidence="3">The sequence shown here is derived from an EMBL/GenBank/DDBJ whole genome shotgun (WGS) entry which is preliminary data.</text>
</comment>
<dbReference type="GO" id="GO:0002039">
    <property type="term" value="F:p53 binding"/>
    <property type="evidence" value="ECO:0007669"/>
    <property type="project" value="InterPro"/>
</dbReference>
<feature type="region of interest" description="Disordered" evidence="1">
    <location>
        <begin position="166"/>
        <end position="186"/>
    </location>
</feature>
<dbReference type="GO" id="GO:0000122">
    <property type="term" value="P:negative regulation of transcription by RNA polymerase II"/>
    <property type="evidence" value="ECO:0007669"/>
    <property type="project" value="TreeGrafter"/>
</dbReference>
<accession>A0A4U5NG60</accession>
<reference evidence="3" key="2">
    <citation type="journal article" date="2015" name="Genome Biol.">
        <title>Comparative genomics of Steinernema reveals deeply conserved gene regulatory networks.</title>
        <authorList>
            <person name="Dillman A.R."/>
            <person name="Macchietto M."/>
            <person name="Porter C.F."/>
            <person name="Rogers A."/>
            <person name="Williams B."/>
            <person name="Antoshechkin I."/>
            <person name="Lee M.M."/>
            <person name="Goodwin Z."/>
            <person name="Lu X."/>
            <person name="Lewis E.E."/>
            <person name="Goodrich-Blair H."/>
            <person name="Stock S.P."/>
            <person name="Adams B.J."/>
            <person name="Sternberg P.W."/>
            <person name="Mortazavi A."/>
        </authorList>
    </citation>
    <scope>NUCLEOTIDE SEQUENCE [LARGE SCALE GENOMIC DNA]</scope>
    <source>
        <strain evidence="3">ALL</strain>
    </source>
</reference>
<feature type="domain" description="SET" evidence="2">
    <location>
        <begin position="1"/>
        <end position="114"/>
    </location>
</feature>
<evidence type="ECO:0000259" key="2">
    <source>
        <dbReference type="PROSITE" id="PS50280"/>
    </source>
</evidence>
<dbReference type="InterPro" id="IPR001214">
    <property type="entry name" value="SET_dom"/>
</dbReference>
<dbReference type="PANTHER" id="PTHR46307:SF4">
    <property type="entry name" value="G9A, ISOFORM B"/>
    <property type="match status" value="1"/>
</dbReference>
<dbReference type="GO" id="GO:0005634">
    <property type="term" value="C:nucleus"/>
    <property type="evidence" value="ECO:0007669"/>
    <property type="project" value="TreeGrafter"/>
</dbReference>
<dbReference type="Pfam" id="PF00856">
    <property type="entry name" value="SET"/>
    <property type="match status" value="1"/>
</dbReference>
<reference evidence="3" key="3">
    <citation type="journal article" date="2019" name="G3 (Bethesda)">
        <title>Hybrid Assembly of the Genome of the Entomopathogenic Nematode Steinernema carpocapsae Identifies the X-Chromosome.</title>
        <authorList>
            <person name="Serra L."/>
            <person name="Macchietto M."/>
            <person name="Macias-Munoz A."/>
            <person name="McGill C.J."/>
            <person name="Rodriguez I.M."/>
            <person name="Rodriguez B."/>
            <person name="Murad R."/>
            <person name="Mortazavi A."/>
        </authorList>
    </citation>
    <scope>NUCLEOTIDE SEQUENCE</scope>
    <source>
        <strain evidence="3">ALL</strain>
    </source>
</reference>
<dbReference type="GO" id="GO:0000785">
    <property type="term" value="C:chromatin"/>
    <property type="evidence" value="ECO:0007669"/>
    <property type="project" value="TreeGrafter"/>
</dbReference>
<dbReference type="InterPro" id="IPR043550">
    <property type="entry name" value="EHMT1/EHMT2"/>
</dbReference>
<evidence type="ECO:0000313" key="3">
    <source>
        <dbReference type="EMBL" id="TKR81551.1"/>
    </source>
</evidence>
<dbReference type="InterPro" id="IPR046341">
    <property type="entry name" value="SET_dom_sf"/>
</dbReference>
<dbReference type="Gene3D" id="2.170.270.10">
    <property type="entry name" value="SET domain"/>
    <property type="match status" value="1"/>
</dbReference>
<organism evidence="3">
    <name type="scientific">Steinernema carpocapsae</name>
    <name type="common">Entomopathogenic nematode</name>
    <dbReference type="NCBI Taxonomy" id="34508"/>
    <lineage>
        <taxon>Eukaryota</taxon>
        <taxon>Metazoa</taxon>
        <taxon>Ecdysozoa</taxon>
        <taxon>Nematoda</taxon>
        <taxon>Chromadorea</taxon>
        <taxon>Rhabditida</taxon>
        <taxon>Tylenchina</taxon>
        <taxon>Panagrolaimomorpha</taxon>
        <taxon>Strongyloidoidea</taxon>
        <taxon>Steinernematidae</taxon>
        <taxon>Steinernema</taxon>
    </lineage>
</organism>
<proteinExistence type="predicted"/>
<dbReference type="STRING" id="34508.A0A4U5NG60"/>
<dbReference type="EMBL" id="AZBU02000004">
    <property type="protein sequence ID" value="TKR81551.1"/>
    <property type="molecule type" value="Genomic_DNA"/>
</dbReference>
<gene>
    <name evidence="3" type="ORF">L596_015404</name>
</gene>
<dbReference type="SMART" id="SM00317">
    <property type="entry name" value="SET"/>
    <property type="match status" value="1"/>
</dbReference>
<dbReference type="OrthoDB" id="5792673at2759"/>
<dbReference type="PROSITE" id="PS50280">
    <property type="entry name" value="SET"/>
    <property type="match status" value="1"/>
</dbReference>
<dbReference type="SUPFAM" id="SSF82199">
    <property type="entry name" value="SET domain"/>
    <property type="match status" value="1"/>
</dbReference>
<dbReference type="AlphaFoldDB" id="A0A4U5NG60"/>
<evidence type="ECO:0000256" key="1">
    <source>
        <dbReference type="SAM" id="MobiDB-lite"/>
    </source>
</evidence>
<sequence>MTKHAGFTVITRERIPAGTYVDEFVGEHLNTEEKGEERKTISYAFRMKCQVPGRDIIVDPYYLGNVTRFFNHSCESNLAPFRFYKVHRRKLHPHLGFYASRDIEKNEELTIHYGWDWWIDAFQKGYVSCCQCGTPKCVLPNTHTEEELKKDLEKLKREFHGVQQRMVKRKAATGNKAVKSKRSRHD</sequence>
<dbReference type="PANTHER" id="PTHR46307">
    <property type="entry name" value="G9A, ISOFORM B"/>
    <property type="match status" value="1"/>
</dbReference>
<name>A0A4U5NG60_STECR</name>
<reference evidence="3" key="1">
    <citation type="submission" date="2013-11" db="EMBL/GenBank/DDBJ databases">
        <authorList>
            <person name="Sternberg P."/>
            <person name="Dillman A."/>
            <person name="Macchietto M."/>
        </authorList>
    </citation>
    <scope>NUCLEOTIDE SEQUENCE</scope>
    <source>
        <strain evidence="3">ALL</strain>
    </source>
</reference>